<evidence type="ECO:0000313" key="3">
    <source>
        <dbReference type="Proteomes" id="UP000236598"/>
    </source>
</evidence>
<name>A0A2K3TLL5_ECOLX</name>
<dbReference type="Proteomes" id="UP000236598">
    <property type="component" value="Unassembled WGS sequence"/>
</dbReference>
<evidence type="ECO:0000256" key="1">
    <source>
        <dbReference type="SAM" id="Phobius"/>
    </source>
</evidence>
<gene>
    <name evidence="2" type="ORF">C2M16_24485</name>
</gene>
<dbReference type="RefSeq" id="WP_103253960.1">
    <property type="nucleotide sequence ID" value="NZ_CAXUAK010000001.1"/>
</dbReference>
<feature type="transmembrane region" description="Helical" evidence="1">
    <location>
        <begin position="6"/>
        <end position="30"/>
    </location>
</feature>
<accession>A0A2K3TLL5</accession>
<keyword evidence="1" id="KW-1133">Transmembrane helix</keyword>
<organism evidence="2 3">
    <name type="scientific">Escherichia coli</name>
    <dbReference type="NCBI Taxonomy" id="562"/>
    <lineage>
        <taxon>Bacteria</taxon>
        <taxon>Pseudomonadati</taxon>
        <taxon>Pseudomonadota</taxon>
        <taxon>Gammaproteobacteria</taxon>
        <taxon>Enterobacterales</taxon>
        <taxon>Enterobacteriaceae</taxon>
        <taxon>Escherichia</taxon>
    </lineage>
</organism>
<reference evidence="2 3" key="1">
    <citation type="submission" date="2018-01" db="EMBL/GenBank/DDBJ databases">
        <title>Draft Genomic Sequencing Of Potential Extraintestinal Pathogenic Escherichia coli B8S18 Isolated From Retail Chicken Skin.</title>
        <authorList>
            <person name="Xu A."/>
            <person name="Tilman S."/>
            <person name="Wisser-Parker K."/>
            <person name="Sheen S."/>
            <person name="Sommers C."/>
        </authorList>
    </citation>
    <scope>NUCLEOTIDE SEQUENCE [LARGE SCALE GENOMIC DNA]</scope>
    <source>
        <strain evidence="2 3">B8S18Com</strain>
    </source>
</reference>
<dbReference type="AlphaFoldDB" id="A0A2K3TLL5"/>
<evidence type="ECO:0000313" key="2">
    <source>
        <dbReference type="EMBL" id="PNY65199.1"/>
    </source>
</evidence>
<sequence length="367" mass="42049">MNVRDSIILITIYAIVLAAIILATIIKKWYKLDHRNLFNQELFWIAILTPVFSFIYFGIFSWLGHLPQVDSKGMDNFLEISKLPLILLASAVPLGAIVTNLHRTYQVEAQIKTAEAKNLLDGYYAHNKYHVECFSKININRRLMKSKIDKLEDVNTLTISVSQPHTLYKKLFPESSPIAGPQYSPSNIKIKRINFLTNNILLSFEKLDHDFFVDKLNSNLRLDDETFRRIRFRIRALASYLCINENIKDIEFVDVNSNTTLLCLATTIQRFRLTCIKLSEFLIELLDVYGVTRRSNPELFEKIKKLRICARESRRALSEAKSSVIPLTTRGVLTNINLDADNQINVQASNLNQGSSELAETFSSAKN</sequence>
<protein>
    <submittedName>
        <fullName evidence="2">Uncharacterized protein</fullName>
    </submittedName>
</protein>
<comment type="caution">
    <text evidence="2">The sequence shown here is derived from an EMBL/GenBank/DDBJ whole genome shotgun (WGS) entry which is preliminary data.</text>
</comment>
<feature type="transmembrane region" description="Helical" evidence="1">
    <location>
        <begin position="42"/>
        <end position="63"/>
    </location>
</feature>
<dbReference type="EMBL" id="PPHQ01000030">
    <property type="protein sequence ID" value="PNY65199.1"/>
    <property type="molecule type" value="Genomic_DNA"/>
</dbReference>
<keyword evidence="1" id="KW-0812">Transmembrane</keyword>
<keyword evidence="1" id="KW-0472">Membrane</keyword>
<proteinExistence type="predicted"/>
<feature type="transmembrane region" description="Helical" evidence="1">
    <location>
        <begin position="83"/>
        <end position="102"/>
    </location>
</feature>